<sequence length="290" mass="33073">MYLTEESVTKRIVLSSIAKVYDPLGLLSPITTVLKILFQAICKDKNITWDDVLEDETAKSWKSALTNMKETSTVDLNRCYNPQIDRKEIRSVELHGFGDASEKAYGGVVYIRIRTGTLVSCQLVASKSKVAPIGGETIPRLELLSGLVLARLMSHVRRELEGKYKIDRVVCDESGWPKNTKFQGDNFAAQLPEFEEIQSVSTTLVQDEKSTIGELIDCQNYSDYEKLVRVTCYVVRFVKSVRKMKEHRPSSLELDEIELSEAEILWIKDAQRYSRAEPNFKPRKRSLRLT</sequence>
<protein>
    <submittedName>
        <fullName evidence="1">Uncharacterized protein</fullName>
    </submittedName>
</protein>
<evidence type="ECO:0000313" key="2">
    <source>
        <dbReference type="Proteomes" id="UP001152795"/>
    </source>
</evidence>
<dbReference type="PANTHER" id="PTHR47331">
    <property type="entry name" value="PHD-TYPE DOMAIN-CONTAINING PROTEIN"/>
    <property type="match status" value="1"/>
</dbReference>
<proteinExistence type="predicted"/>
<gene>
    <name evidence="1" type="ORF">PACLA_8A078201</name>
</gene>
<organism evidence="1 2">
    <name type="scientific">Paramuricea clavata</name>
    <name type="common">Red gorgonian</name>
    <name type="synonym">Violescent sea-whip</name>
    <dbReference type="NCBI Taxonomy" id="317549"/>
    <lineage>
        <taxon>Eukaryota</taxon>
        <taxon>Metazoa</taxon>
        <taxon>Cnidaria</taxon>
        <taxon>Anthozoa</taxon>
        <taxon>Octocorallia</taxon>
        <taxon>Malacalcyonacea</taxon>
        <taxon>Plexauridae</taxon>
        <taxon>Paramuricea</taxon>
    </lineage>
</organism>
<reference evidence="1" key="1">
    <citation type="submission" date="2020-04" db="EMBL/GenBank/DDBJ databases">
        <authorList>
            <person name="Alioto T."/>
            <person name="Alioto T."/>
            <person name="Gomez Garrido J."/>
        </authorList>
    </citation>
    <scope>NUCLEOTIDE SEQUENCE</scope>
    <source>
        <strain evidence="1">A484AB</strain>
    </source>
</reference>
<dbReference type="InterPro" id="IPR008042">
    <property type="entry name" value="Retrotrans_Pao"/>
</dbReference>
<dbReference type="AlphaFoldDB" id="A0A7D9DY88"/>
<keyword evidence="2" id="KW-1185">Reference proteome</keyword>
<name>A0A7D9DY88_PARCT</name>
<dbReference type="OrthoDB" id="8194935at2759"/>
<evidence type="ECO:0000313" key="1">
    <source>
        <dbReference type="EMBL" id="CAB3996929.1"/>
    </source>
</evidence>
<dbReference type="Pfam" id="PF05380">
    <property type="entry name" value="Peptidase_A17"/>
    <property type="match status" value="1"/>
</dbReference>
<accession>A0A7D9DY88</accession>
<dbReference type="EMBL" id="CACRXK020002977">
    <property type="protein sequence ID" value="CAB3996929.1"/>
    <property type="molecule type" value="Genomic_DNA"/>
</dbReference>
<dbReference type="Proteomes" id="UP001152795">
    <property type="component" value="Unassembled WGS sequence"/>
</dbReference>
<comment type="caution">
    <text evidence="1">The sequence shown here is derived from an EMBL/GenBank/DDBJ whole genome shotgun (WGS) entry which is preliminary data.</text>
</comment>